<feature type="transmembrane region" description="Helical" evidence="1">
    <location>
        <begin position="250"/>
        <end position="270"/>
    </location>
</feature>
<dbReference type="PANTHER" id="PTHR43596:SF1">
    <property type="entry name" value="ADP,ATP CARRIER PROTEIN"/>
    <property type="match status" value="1"/>
</dbReference>
<feature type="transmembrane region" description="Helical" evidence="1">
    <location>
        <begin position="341"/>
        <end position="361"/>
    </location>
</feature>
<dbReference type="PANTHER" id="PTHR43596">
    <property type="entry name" value="ADP,ATP CARRIER PROTEIN"/>
    <property type="match status" value="1"/>
</dbReference>
<accession>A0A8J5Y3A4</accession>
<proteinExistence type="predicted"/>
<sequence>MIELISRRRLDAFISIFVTVHPHEISALLHSSSCFFFILSAYFVVLPLRDEGAISLGLSNLPELFVGSLVLTLIAAPLSTLIFSLPNLSKVKRLESYNLVMVPALVFIHRLFSVSLVVFFILWHTSSTETLQSHSKNSVGISTELKVGIGHDSPIDAQGWGNHWKLSVSVFFFVWKVALLNLITISSTWARVIDVMDSEVLTLSVSLMKLISCLRSISVLLQSGSRLFGFIGAGVQRLASSLGLCLPQEWLGWVHVYLLLFAAVLMELAAQSSKGINKDIGYIPEELFPIRRADSDQQKDEDDEQTASALKVSSPKLTTSSVKPELWAILDGLRLVLSSTYLLHVSLFLWLSAVVSSFFYFQLQARLAEEDCLARSIALLLFYPRWTTYLNSLDAIYFDSGGHILTVAGVTIALCCTPFVSFSTLVAVAIWPTWIVIAISETLRKICIDVIVQRLGDAAAAAIYKLLFSIFKGRISTVSLYALPVCLHKFPSASLVCLLWLVTAFYLGRHQTRLARLQKEVANLPFLCTMRLTYNHNGFFFHSVCTLAFEMQLLDDFHLLINMILKLAIHLVLSTVMLPGKRSITQVLQVQEYSTSYCCLLPAKPTCNFTINDGQYQELEHSYVFLEMALANEETYLYTYI</sequence>
<feature type="transmembrane region" description="Helical" evidence="1">
    <location>
        <begin position="480"/>
        <end position="507"/>
    </location>
</feature>
<organism evidence="2 3">
    <name type="scientific">Gossypium anomalum</name>
    <dbReference type="NCBI Taxonomy" id="47600"/>
    <lineage>
        <taxon>Eukaryota</taxon>
        <taxon>Viridiplantae</taxon>
        <taxon>Streptophyta</taxon>
        <taxon>Embryophyta</taxon>
        <taxon>Tracheophyta</taxon>
        <taxon>Spermatophyta</taxon>
        <taxon>Magnoliopsida</taxon>
        <taxon>eudicotyledons</taxon>
        <taxon>Gunneridae</taxon>
        <taxon>Pentapetalae</taxon>
        <taxon>rosids</taxon>
        <taxon>malvids</taxon>
        <taxon>Malvales</taxon>
        <taxon>Malvaceae</taxon>
        <taxon>Malvoideae</taxon>
        <taxon>Gossypium</taxon>
    </lineage>
</organism>
<evidence type="ECO:0000256" key="1">
    <source>
        <dbReference type="SAM" id="Phobius"/>
    </source>
</evidence>
<dbReference type="EMBL" id="JAHUZN010000010">
    <property type="protein sequence ID" value="KAG8480783.1"/>
    <property type="molecule type" value="Genomic_DNA"/>
</dbReference>
<feature type="transmembrane region" description="Helical" evidence="1">
    <location>
        <begin position="404"/>
        <end position="431"/>
    </location>
</feature>
<name>A0A8J5Y3A4_9ROSI</name>
<protein>
    <submittedName>
        <fullName evidence="2">Uncharacterized protein</fullName>
    </submittedName>
</protein>
<evidence type="ECO:0000313" key="2">
    <source>
        <dbReference type="EMBL" id="KAG8480783.1"/>
    </source>
</evidence>
<dbReference type="AlphaFoldDB" id="A0A8J5Y3A4"/>
<feature type="transmembrane region" description="Helical" evidence="1">
    <location>
        <begin position="557"/>
        <end position="578"/>
    </location>
</feature>
<feature type="transmembrane region" description="Helical" evidence="1">
    <location>
        <begin position="65"/>
        <end position="85"/>
    </location>
</feature>
<feature type="transmembrane region" description="Helical" evidence="1">
    <location>
        <begin position="27"/>
        <end position="45"/>
    </location>
</feature>
<dbReference type="OrthoDB" id="543971at2759"/>
<feature type="transmembrane region" description="Helical" evidence="1">
    <location>
        <begin position="97"/>
        <end position="123"/>
    </location>
</feature>
<reference evidence="2 3" key="1">
    <citation type="journal article" date="2021" name="bioRxiv">
        <title>The Gossypium anomalum genome as a resource for cotton improvement and evolutionary analysis of hybrid incompatibility.</title>
        <authorList>
            <person name="Grover C.E."/>
            <person name="Yuan D."/>
            <person name="Arick M.A."/>
            <person name="Miller E.R."/>
            <person name="Hu G."/>
            <person name="Peterson D.G."/>
            <person name="Wendel J.F."/>
            <person name="Udall J.A."/>
        </authorList>
    </citation>
    <scope>NUCLEOTIDE SEQUENCE [LARGE SCALE GENOMIC DNA]</scope>
    <source>
        <strain evidence="2">JFW-Udall</strain>
        <tissue evidence="2">Leaf</tissue>
    </source>
</reference>
<evidence type="ECO:0000313" key="3">
    <source>
        <dbReference type="Proteomes" id="UP000701853"/>
    </source>
</evidence>
<feature type="transmembrane region" description="Helical" evidence="1">
    <location>
        <begin position="170"/>
        <end position="193"/>
    </location>
</feature>
<keyword evidence="3" id="KW-1185">Reference proteome</keyword>
<dbReference type="Proteomes" id="UP000701853">
    <property type="component" value="Chromosome 10"/>
</dbReference>
<keyword evidence="1" id="KW-1133">Transmembrane helix</keyword>
<comment type="caution">
    <text evidence="2">The sequence shown here is derived from an EMBL/GenBank/DDBJ whole genome shotgun (WGS) entry which is preliminary data.</text>
</comment>
<gene>
    <name evidence="2" type="ORF">CXB51_025526</name>
</gene>
<keyword evidence="1" id="KW-0812">Transmembrane</keyword>
<keyword evidence="1" id="KW-0472">Membrane</keyword>